<organism evidence="2">
    <name type="scientific">Arundo donax</name>
    <name type="common">Giant reed</name>
    <name type="synonym">Donax arundinaceus</name>
    <dbReference type="NCBI Taxonomy" id="35708"/>
    <lineage>
        <taxon>Eukaryota</taxon>
        <taxon>Viridiplantae</taxon>
        <taxon>Streptophyta</taxon>
        <taxon>Embryophyta</taxon>
        <taxon>Tracheophyta</taxon>
        <taxon>Spermatophyta</taxon>
        <taxon>Magnoliopsida</taxon>
        <taxon>Liliopsida</taxon>
        <taxon>Poales</taxon>
        <taxon>Poaceae</taxon>
        <taxon>PACMAD clade</taxon>
        <taxon>Arundinoideae</taxon>
        <taxon>Arundineae</taxon>
        <taxon>Arundo</taxon>
    </lineage>
</organism>
<accession>A0A0A9H8X6</accession>
<evidence type="ECO:0000256" key="1">
    <source>
        <dbReference type="SAM" id="MobiDB-lite"/>
    </source>
</evidence>
<proteinExistence type="predicted"/>
<protein>
    <submittedName>
        <fullName evidence="2">Uncharacterized protein</fullName>
    </submittedName>
</protein>
<evidence type="ECO:0000313" key="2">
    <source>
        <dbReference type="EMBL" id="JAE33187.1"/>
    </source>
</evidence>
<name>A0A0A9H8X6_ARUDO</name>
<reference evidence="2" key="2">
    <citation type="journal article" date="2015" name="Data Brief">
        <title>Shoot transcriptome of the giant reed, Arundo donax.</title>
        <authorList>
            <person name="Barrero R.A."/>
            <person name="Guerrero F.D."/>
            <person name="Moolhuijzen P."/>
            <person name="Goolsby J.A."/>
            <person name="Tidwell J."/>
            <person name="Bellgard S.E."/>
            <person name="Bellgard M.I."/>
        </authorList>
    </citation>
    <scope>NUCLEOTIDE SEQUENCE</scope>
    <source>
        <tissue evidence="2">Shoot tissue taken approximately 20 cm above the soil surface</tissue>
    </source>
</reference>
<dbReference type="AlphaFoldDB" id="A0A0A9H8X6"/>
<reference evidence="2" key="1">
    <citation type="submission" date="2014-09" db="EMBL/GenBank/DDBJ databases">
        <authorList>
            <person name="Magalhaes I.L.F."/>
            <person name="Oliveira U."/>
            <person name="Santos F.R."/>
            <person name="Vidigal T.H.D.A."/>
            <person name="Brescovit A.D."/>
            <person name="Santos A.J."/>
        </authorList>
    </citation>
    <scope>NUCLEOTIDE SEQUENCE</scope>
    <source>
        <tissue evidence="2">Shoot tissue taken approximately 20 cm above the soil surface</tissue>
    </source>
</reference>
<feature type="region of interest" description="Disordered" evidence="1">
    <location>
        <begin position="1"/>
        <end position="29"/>
    </location>
</feature>
<dbReference type="EMBL" id="GBRH01164709">
    <property type="protein sequence ID" value="JAE33187.1"/>
    <property type="molecule type" value="Transcribed_RNA"/>
</dbReference>
<sequence length="29" mass="3081">MGPDHLNPNGSKAHKAQLLFPPASQVVPE</sequence>